<keyword evidence="1" id="KW-0723">Serine/threonine-protein kinase</keyword>
<dbReference type="GO" id="GO:0005524">
    <property type="term" value="F:ATP binding"/>
    <property type="evidence" value="ECO:0007669"/>
    <property type="project" value="UniProtKB-KW"/>
</dbReference>
<dbReference type="PANTHER" id="PTHR24353">
    <property type="entry name" value="CYCLIC NUCLEOTIDE-DEPENDENT PROTEIN KINASE"/>
    <property type="match status" value="1"/>
</dbReference>
<dbReference type="Proteomes" id="UP001295684">
    <property type="component" value="Unassembled WGS sequence"/>
</dbReference>
<evidence type="ECO:0000256" key="2">
    <source>
        <dbReference type="ARBA" id="ARBA00022679"/>
    </source>
</evidence>
<sequence length="336" mass="39182">MEVSSPACMWFTSQTQSNIFSNYHIAWLNSNQEANSDERKSNKTALRGCLDVNCQLGEGAQGSIYLMTYGESEKFALKVCRKKTSLKCARNYSIQNSFKAIEILNEVKILDSLNHPFIIEFFEKFETENYNSFLLEFCQGGDLLPYMHPLIYTVYHLQKVNKQERKFSESSVKFYVSCLALALDYIHSKGFVYRDLKPENVLLDKNGYPKICDFGLSIPQSDLNFKTCRRRCGIKEYFSQKLSNEKFMEKRDDLSHECIEFISQLLSKDRNNRLGKNGIKDFIVHPWLEDIDFKELEHQNSEPPYPIEGVSPSETHFFCEEYTQKMLDHQLVQEIS</sequence>
<evidence type="ECO:0000259" key="6">
    <source>
        <dbReference type="PROSITE" id="PS50011"/>
    </source>
</evidence>
<keyword evidence="4" id="KW-0418">Kinase</keyword>
<dbReference type="Gene3D" id="3.30.200.20">
    <property type="entry name" value="Phosphorylase Kinase, domain 1"/>
    <property type="match status" value="1"/>
</dbReference>
<keyword evidence="2" id="KW-0808">Transferase</keyword>
<dbReference type="InterPro" id="IPR008271">
    <property type="entry name" value="Ser/Thr_kinase_AS"/>
</dbReference>
<comment type="caution">
    <text evidence="7">The sequence shown here is derived from an EMBL/GenBank/DDBJ whole genome shotgun (WGS) entry which is preliminary data.</text>
</comment>
<protein>
    <recommendedName>
        <fullName evidence="6">Protein kinase domain-containing protein</fullName>
    </recommendedName>
</protein>
<evidence type="ECO:0000256" key="4">
    <source>
        <dbReference type="ARBA" id="ARBA00022777"/>
    </source>
</evidence>
<evidence type="ECO:0000256" key="3">
    <source>
        <dbReference type="ARBA" id="ARBA00022741"/>
    </source>
</evidence>
<name>A0AAD1UP30_EUPCR</name>
<dbReference type="PANTHER" id="PTHR24353:SF147">
    <property type="entry name" value="CGMP-DEPENDENT SERINE_THREONIN PROTEIN KINASE-RELATED"/>
    <property type="match status" value="1"/>
</dbReference>
<keyword evidence="8" id="KW-1185">Reference proteome</keyword>
<dbReference type="PROSITE" id="PS50011">
    <property type="entry name" value="PROTEIN_KINASE_DOM"/>
    <property type="match status" value="1"/>
</dbReference>
<gene>
    <name evidence="7" type="ORF">ECRASSUSDP1_LOCUS13779</name>
</gene>
<dbReference type="Gene3D" id="1.10.510.10">
    <property type="entry name" value="Transferase(Phosphotransferase) domain 1"/>
    <property type="match status" value="2"/>
</dbReference>
<evidence type="ECO:0000313" key="8">
    <source>
        <dbReference type="Proteomes" id="UP001295684"/>
    </source>
</evidence>
<keyword evidence="3" id="KW-0547">Nucleotide-binding</keyword>
<evidence type="ECO:0000256" key="1">
    <source>
        <dbReference type="ARBA" id="ARBA00022527"/>
    </source>
</evidence>
<dbReference type="GO" id="GO:0004674">
    <property type="term" value="F:protein serine/threonine kinase activity"/>
    <property type="evidence" value="ECO:0007669"/>
    <property type="project" value="UniProtKB-KW"/>
</dbReference>
<evidence type="ECO:0000313" key="7">
    <source>
        <dbReference type="EMBL" id="CAI2372449.1"/>
    </source>
</evidence>
<reference evidence="7" key="1">
    <citation type="submission" date="2023-07" db="EMBL/GenBank/DDBJ databases">
        <authorList>
            <consortium name="AG Swart"/>
            <person name="Singh M."/>
            <person name="Singh A."/>
            <person name="Seah K."/>
            <person name="Emmerich C."/>
        </authorList>
    </citation>
    <scope>NUCLEOTIDE SEQUENCE</scope>
    <source>
        <strain evidence="7">DP1</strain>
    </source>
</reference>
<dbReference type="SMART" id="SM00220">
    <property type="entry name" value="S_TKc"/>
    <property type="match status" value="1"/>
</dbReference>
<evidence type="ECO:0000256" key="5">
    <source>
        <dbReference type="ARBA" id="ARBA00022840"/>
    </source>
</evidence>
<keyword evidence="5" id="KW-0067">ATP-binding</keyword>
<dbReference type="EMBL" id="CAMPGE010013735">
    <property type="protein sequence ID" value="CAI2372449.1"/>
    <property type="molecule type" value="Genomic_DNA"/>
</dbReference>
<dbReference type="InterPro" id="IPR000719">
    <property type="entry name" value="Prot_kinase_dom"/>
</dbReference>
<organism evidence="7 8">
    <name type="scientific">Euplotes crassus</name>
    <dbReference type="NCBI Taxonomy" id="5936"/>
    <lineage>
        <taxon>Eukaryota</taxon>
        <taxon>Sar</taxon>
        <taxon>Alveolata</taxon>
        <taxon>Ciliophora</taxon>
        <taxon>Intramacronucleata</taxon>
        <taxon>Spirotrichea</taxon>
        <taxon>Hypotrichia</taxon>
        <taxon>Euplotida</taxon>
        <taxon>Euplotidae</taxon>
        <taxon>Moneuplotes</taxon>
    </lineage>
</organism>
<feature type="domain" description="Protein kinase" evidence="6">
    <location>
        <begin position="50"/>
        <end position="336"/>
    </location>
</feature>
<proteinExistence type="predicted"/>
<accession>A0AAD1UP30</accession>
<dbReference type="Pfam" id="PF00069">
    <property type="entry name" value="Pkinase"/>
    <property type="match status" value="1"/>
</dbReference>
<dbReference type="InterPro" id="IPR011009">
    <property type="entry name" value="Kinase-like_dom_sf"/>
</dbReference>
<dbReference type="SUPFAM" id="SSF56112">
    <property type="entry name" value="Protein kinase-like (PK-like)"/>
    <property type="match status" value="1"/>
</dbReference>
<dbReference type="PROSITE" id="PS00108">
    <property type="entry name" value="PROTEIN_KINASE_ST"/>
    <property type="match status" value="1"/>
</dbReference>
<dbReference type="AlphaFoldDB" id="A0AAD1UP30"/>